<protein>
    <recommendedName>
        <fullName evidence="1">L27-1 domain-containing protein</fullName>
    </recommendedName>
</protein>
<reference evidence="2 3" key="1">
    <citation type="submission" date="2024-04" db="EMBL/GenBank/DDBJ databases">
        <authorList>
            <person name="Waldvogel A.-M."/>
            <person name="Schoenle A."/>
        </authorList>
    </citation>
    <scope>NUCLEOTIDE SEQUENCE [LARGE SCALE GENOMIC DNA]</scope>
</reference>
<sequence>MVHKYDTDRAVCLLRQYQANLIHPEEQTLKTSVDKVSAVLGSQLFKALLDIQECYEVTLQQNAEQTVVKEANHQQVWEDRIEEDEGAYMVRVTSRRSPHKVERVSGLVTHSTVDLPELEYSVFGVTQMFTATKAYL</sequence>
<evidence type="ECO:0000313" key="3">
    <source>
        <dbReference type="Proteomes" id="UP001497482"/>
    </source>
</evidence>
<proteinExistence type="predicted"/>
<accession>A0AAV2MKP5</accession>
<dbReference type="Pfam" id="PF09058">
    <property type="entry name" value="L27_1"/>
    <property type="match status" value="1"/>
</dbReference>
<keyword evidence="3" id="KW-1185">Reference proteome</keyword>
<evidence type="ECO:0000259" key="1">
    <source>
        <dbReference type="Pfam" id="PF09058"/>
    </source>
</evidence>
<dbReference type="AlphaFoldDB" id="A0AAV2MKP5"/>
<evidence type="ECO:0000313" key="2">
    <source>
        <dbReference type="EMBL" id="CAL1613699.1"/>
    </source>
</evidence>
<dbReference type="InterPro" id="IPR015143">
    <property type="entry name" value="L27_1"/>
</dbReference>
<organism evidence="2 3">
    <name type="scientific">Knipowitschia caucasica</name>
    <name type="common">Caucasian dwarf goby</name>
    <name type="synonym">Pomatoschistus caucasicus</name>
    <dbReference type="NCBI Taxonomy" id="637954"/>
    <lineage>
        <taxon>Eukaryota</taxon>
        <taxon>Metazoa</taxon>
        <taxon>Chordata</taxon>
        <taxon>Craniata</taxon>
        <taxon>Vertebrata</taxon>
        <taxon>Euteleostomi</taxon>
        <taxon>Actinopterygii</taxon>
        <taxon>Neopterygii</taxon>
        <taxon>Teleostei</taxon>
        <taxon>Neoteleostei</taxon>
        <taxon>Acanthomorphata</taxon>
        <taxon>Gobiaria</taxon>
        <taxon>Gobiiformes</taxon>
        <taxon>Gobioidei</taxon>
        <taxon>Gobiidae</taxon>
        <taxon>Gobiinae</taxon>
        <taxon>Knipowitschia</taxon>
    </lineage>
</organism>
<dbReference type="EMBL" id="OZ035830">
    <property type="protein sequence ID" value="CAL1613699.1"/>
    <property type="molecule type" value="Genomic_DNA"/>
</dbReference>
<dbReference type="Proteomes" id="UP001497482">
    <property type="component" value="Chromosome 8"/>
</dbReference>
<feature type="domain" description="L27-1" evidence="1">
    <location>
        <begin position="6"/>
        <end position="62"/>
    </location>
</feature>
<dbReference type="SUPFAM" id="SSF101288">
    <property type="entry name" value="L27 domain"/>
    <property type="match status" value="1"/>
</dbReference>
<name>A0AAV2MKP5_KNICA</name>
<gene>
    <name evidence="2" type="ORF">KC01_LOCUS39869</name>
</gene>
<dbReference type="Gene3D" id="1.10.287.470">
    <property type="entry name" value="Helix hairpin bin"/>
    <property type="match status" value="1"/>
</dbReference>
<dbReference type="InterPro" id="IPR036892">
    <property type="entry name" value="L27_dom_sf"/>
</dbReference>